<dbReference type="SUPFAM" id="SSF46689">
    <property type="entry name" value="Homeodomain-like"/>
    <property type="match status" value="2"/>
</dbReference>
<name>A0AAU7VJW4_9FIRM</name>
<dbReference type="PROSITE" id="PS00041">
    <property type="entry name" value="HTH_ARAC_FAMILY_1"/>
    <property type="match status" value="1"/>
</dbReference>
<dbReference type="PANTHER" id="PTHR43280">
    <property type="entry name" value="ARAC-FAMILY TRANSCRIPTIONAL REGULATOR"/>
    <property type="match status" value="1"/>
</dbReference>
<keyword evidence="3" id="KW-0804">Transcription</keyword>
<sequence length="785" mass="92267">MSLQNWHSEINELDYFKKNLFNNQKIIIAKRKLPYRVFLRRIVGMEFTAHNLIELLYVLKGTVEVSERNRVKILNQGELYIINANKAHSIYSDSKDNIMLVFQIKPSYLKEISGITQDSLLKSNSLDPTVKDRIVYALGLLFIENINAQSKYEVHLSRLKDLINNLKDCLFKDDTFYCKGETDTIEQIIFDIVEEKSCSIEEDLSLEKMAMRYNVSYSYLSRVFKKITGENFTQYSLKQKLNKAVDLLLNTNETVSKISISSGFADVKLLNKDFRKILNMSPTDFRRKYNCLDKLNEENTLLDHYSVRDFLKKTKKERIKRYNTLQIEDKKYKIGIKGAESFNTKEKWCKIIELEDIVGDNLDNLEKVLTDLSFEFIIIKFHLNEGEFCLKKEDKLQYIPKMEVRNLVNVLTKHRITPVLQIGLDFHNQCTSTNLNDKHYLNFKSAIDFLSMIIGTTNLEKWKFELNISGLMVNFFKQSIEQIEHLSDILISKFGTTKNIVGVYIGPLSINMNKEEIKYVEDIRGMLDSIGYLRMDINCFNSYLNKQSFVNLSDCINTLIEQLKVYLHLENSEKLICTFNYIVDDRDVPKKYDFFYYNIFVNFLLLNINHDNFYVSLCKIEDEACIADNYPICNILGIKLTTFYILKFIEELKTNLVWIGDGCVATRDGNDIAILVFTMYREWENIQYSFSDEYKDREMQIALNIKNIFGKYKITEYKVSYENNTLYQYFSDNLELETVSEEEKLYIQNKAMPEIKIKVSNIEESFEYITKKKFLGISLIKMEKV</sequence>
<evidence type="ECO:0000256" key="1">
    <source>
        <dbReference type="ARBA" id="ARBA00023015"/>
    </source>
</evidence>
<reference evidence="5" key="2">
    <citation type="submission" date="2024-06" db="EMBL/GenBank/DDBJ databases">
        <authorList>
            <person name="Petrova K.O."/>
            <person name="Toshchakov S.V."/>
            <person name="Boltjanskaja Y.V."/>
            <person name="Kevbrin V."/>
        </authorList>
    </citation>
    <scope>NUCLEOTIDE SEQUENCE</scope>
    <source>
        <strain evidence="5">Z-910T</strain>
    </source>
</reference>
<reference evidence="5" key="1">
    <citation type="journal article" date="2013" name="Extremophiles">
        <title>Proteinivorax tanatarense gen. nov., sp. nov., an anaerobic, haloalkaliphilic, proteolytic bacterium isolated from a decaying algal bloom, and proposal of Proteinivoraceae fam. nov.</title>
        <authorList>
            <person name="Kevbrin V."/>
            <person name="Boltyanskaya Y."/>
            <person name="Zhilina T."/>
            <person name="Kolganova T."/>
            <person name="Lavrentjeva E."/>
            <person name="Kuznetsov B."/>
        </authorList>
    </citation>
    <scope>NUCLEOTIDE SEQUENCE</scope>
    <source>
        <strain evidence="5">Z-910T</strain>
    </source>
</reference>
<gene>
    <name evidence="5" type="ORF">PRVXT_002382</name>
</gene>
<dbReference type="InterPro" id="IPR014710">
    <property type="entry name" value="RmlC-like_jellyroll"/>
</dbReference>
<evidence type="ECO:0000259" key="4">
    <source>
        <dbReference type="PROSITE" id="PS01124"/>
    </source>
</evidence>
<dbReference type="RefSeq" id="WP_350343102.1">
    <property type="nucleotide sequence ID" value="NZ_CP158367.1"/>
</dbReference>
<dbReference type="EMBL" id="CP158367">
    <property type="protein sequence ID" value="XBX74348.1"/>
    <property type="molecule type" value="Genomic_DNA"/>
</dbReference>
<dbReference type="SUPFAM" id="SSF51011">
    <property type="entry name" value="Glycosyl hydrolase domain"/>
    <property type="match status" value="1"/>
</dbReference>
<dbReference type="PROSITE" id="PS01124">
    <property type="entry name" value="HTH_ARAC_FAMILY_2"/>
    <property type="match status" value="1"/>
</dbReference>
<feature type="domain" description="HTH araC/xylS-type" evidence="4">
    <location>
        <begin position="183"/>
        <end position="288"/>
    </location>
</feature>
<evidence type="ECO:0000256" key="3">
    <source>
        <dbReference type="ARBA" id="ARBA00023163"/>
    </source>
</evidence>
<protein>
    <submittedName>
        <fullName evidence="5">AraC family transcriptional regulator</fullName>
    </submittedName>
</protein>
<dbReference type="PANTHER" id="PTHR43280:SF28">
    <property type="entry name" value="HTH-TYPE TRANSCRIPTIONAL ACTIVATOR RHAS"/>
    <property type="match status" value="1"/>
</dbReference>
<keyword evidence="1" id="KW-0805">Transcription regulation</keyword>
<dbReference type="Gene3D" id="1.10.10.60">
    <property type="entry name" value="Homeodomain-like"/>
    <property type="match status" value="2"/>
</dbReference>
<dbReference type="Pfam" id="PF12833">
    <property type="entry name" value="HTH_18"/>
    <property type="match status" value="1"/>
</dbReference>
<evidence type="ECO:0000313" key="5">
    <source>
        <dbReference type="EMBL" id="XBX74348.1"/>
    </source>
</evidence>
<dbReference type="InterPro" id="IPR013096">
    <property type="entry name" value="Cupin_2"/>
</dbReference>
<dbReference type="Gene3D" id="2.60.40.1500">
    <property type="entry name" value="Glycosyl hydrolase domain, family 39"/>
    <property type="match status" value="1"/>
</dbReference>
<proteinExistence type="predicted"/>
<dbReference type="Gene3D" id="2.60.120.10">
    <property type="entry name" value="Jelly Rolls"/>
    <property type="match status" value="1"/>
</dbReference>
<dbReference type="GO" id="GO:0043565">
    <property type="term" value="F:sequence-specific DNA binding"/>
    <property type="evidence" value="ECO:0007669"/>
    <property type="project" value="InterPro"/>
</dbReference>
<organism evidence="5">
    <name type="scientific">Proteinivorax tanatarense</name>
    <dbReference type="NCBI Taxonomy" id="1260629"/>
    <lineage>
        <taxon>Bacteria</taxon>
        <taxon>Bacillati</taxon>
        <taxon>Bacillota</taxon>
        <taxon>Clostridia</taxon>
        <taxon>Eubacteriales</taxon>
        <taxon>Proteinivoracaceae</taxon>
        <taxon>Proteinivorax</taxon>
    </lineage>
</organism>
<dbReference type="InterPro" id="IPR018060">
    <property type="entry name" value="HTH_AraC"/>
</dbReference>
<dbReference type="GO" id="GO:0003700">
    <property type="term" value="F:DNA-binding transcription factor activity"/>
    <property type="evidence" value="ECO:0007669"/>
    <property type="project" value="InterPro"/>
</dbReference>
<dbReference type="AlphaFoldDB" id="A0AAU7VJW4"/>
<dbReference type="Pfam" id="PF07883">
    <property type="entry name" value="Cupin_2"/>
    <property type="match status" value="1"/>
</dbReference>
<dbReference type="InterPro" id="IPR011051">
    <property type="entry name" value="RmlC_Cupin_sf"/>
</dbReference>
<dbReference type="InterPro" id="IPR018062">
    <property type="entry name" value="HTH_AraC-typ_CS"/>
</dbReference>
<dbReference type="SMART" id="SM00342">
    <property type="entry name" value="HTH_ARAC"/>
    <property type="match status" value="1"/>
</dbReference>
<dbReference type="InterPro" id="IPR009057">
    <property type="entry name" value="Homeodomain-like_sf"/>
</dbReference>
<evidence type="ECO:0000256" key="2">
    <source>
        <dbReference type="ARBA" id="ARBA00023125"/>
    </source>
</evidence>
<keyword evidence="2" id="KW-0238">DNA-binding</keyword>
<dbReference type="SUPFAM" id="SSF51182">
    <property type="entry name" value="RmlC-like cupins"/>
    <property type="match status" value="1"/>
</dbReference>
<accession>A0AAU7VJW4</accession>